<proteinExistence type="predicted"/>
<dbReference type="Proteomes" id="UP000887579">
    <property type="component" value="Unplaced"/>
</dbReference>
<organism evidence="1 2">
    <name type="scientific">Panagrolaimus sp. ES5</name>
    <dbReference type="NCBI Taxonomy" id="591445"/>
    <lineage>
        <taxon>Eukaryota</taxon>
        <taxon>Metazoa</taxon>
        <taxon>Ecdysozoa</taxon>
        <taxon>Nematoda</taxon>
        <taxon>Chromadorea</taxon>
        <taxon>Rhabditida</taxon>
        <taxon>Tylenchina</taxon>
        <taxon>Panagrolaimomorpha</taxon>
        <taxon>Panagrolaimoidea</taxon>
        <taxon>Panagrolaimidae</taxon>
        <taxon>Panagrolaimus</taxon>
    </lineage>
</organism>
<evidence type="ECO:0000313" key="1">
    <source>
        <dbReference type="Proteomes" id="UP000887579"/>
    </source>
</evidence>
<protein>
    <submittedName>
        <fullName evidence="2">Uncharacterized protein</fullName>
    </submittedName>
</protein>
<evidence type="ECO:0000313" key="2">
    <source>
        <dbReference type="WBParaSite" id="ES5_v2.g23723.t1"/>
    </source>
</evidence>
<dbReference type="WBParaSite" id="ES5_v2.g23723.t1">
    <property type="protein sequence ID" value="ES5_v2.g23723.t1"/>
    <property type="gene ID" value="ES5_v2.g23723"/>
</dbReference>
<reference evidence="2" key="1">
    <citation type="submission" date="2022-11" db="UniProtKB">
        <authorList>
            <consortium name="WormBaseParasite"/>
        </authorList>
    </citation>
    <scope>IDENTIFICATION</scope>
</reference>
<sequence length="47" mass="5410">MGDSKYLFLLQIHGADKAFSWRYALSAGRLVIRNKKYLMEEGVGFTQ</sequence>
<accession>A0AC34G2N0</accession>
<name>A0AC34G2N0_9BILA</name>